<keyword evidence="3" id="KW-0677">Repeat</keyword>
<comment type="subcellular location">
    <subcellularLocation>
        <location evidence="1">Nucleus</location>
    </subcellularLocation>
</comment>
<name>M4B5D3_HYAAE</name>
<keyword evidence="2" id="KW-0479">Metal-binding</keyword>
<keyword evidence="7" id="KW-0539">Nucleus</keyword>
<keyword evidence="8" id="KW-0175">Coiled coil</keyword>
<keyword evidence="5" id="KW-0862">Zinc</keyword>
<dbReference type="EMBL" id="JH598388">
    <property type="status" value="NOT_ANNOTATED_CDS"/>
    <property type="molecule type" value="Genomic_DNA"/>
</dbReference>
<evidence type="ECO:0000313" key="9">
    <source>
        <dbReference type="EnsemblProtists" id="HpaP801483"/>
    </source>
</evidence>
<dbReference type="Proteomes" id="UP000011713">
    <property type="component" value="Unassembled WGS sequence"/>
</dbReference>
<sequence>MQWHGYGNESLPSVVRTPPYNESREYQTTIRAQQSQIELLEAEVVRLRKKLSTVPAVTSAPPAIVISNQPAVTPPVAMLYDGCKPFECGICHNRFTNFYQLTFHGKHYPQSPMTKVVGKQVPIPVGPKHCPDEQCEYAKSMGKSLRNLQTLKRHWQRVHQTDRPYACTHCPPARQKSFKTRENLKTHQKDCTKNGWVCRDLCPAGPVS</sequence>
<reference evidence="9" key="2">
    <citation type="submission" date="2015-06" db="UniProtKB">
        <authorList>
            <consortium name="EnsemblProtists"/>
        </authorList>
    </citation>
    <scope>IDENTIFICATION</scope>
    <source>
        <strain evidence="9">Emoy2</strain>
    </source>
</reference>
<dbReference type="InParanoid" id="M4B5D3"/>
<evidence type="ECO:0000256" key="3">
    <source>
        <dbReference type="ARBA" id="ARBA00022737"/>
    </source>
</evidence>
<dbReference type="SUPFAM" id="SSF57667">
    <property type="entry name" value="beta-beta-alpha zinc fingers"/>
    <property type="match status" value="1"/>
</dbReference>
<dbReference type="PANTHER" id="PTHR24390">
    <property type="entry name" value="ZINC FINGER PROTEIN"/>
    <property type="match status" value="1"/>
</dbReference>
<evidence type="ECO:0000256" key="4">
    <source>
        <dbReference type="ARBA" id="ARBA00022771"/>
    </source>
</evidence>
<evidence type="ECO:0000256" key="8">
    <source>
        <dbReference type="SAM" id="Coils"/>
    </source>
</evidence>
<evidence type="ECO:0000256" key="6">
    <source>
        <dbReference type="ARBA" id="ARBA00023125"/>
    </source>
</evidence>
<organism evidence="9 10">
    <name type="scientific">Hyaloperonospora arabidopsidis (strain Emoy2)</name>
    <name type="common">Downy mildew agent</name>
    <name type="synonym">Peronospora arabidopsidis</name>
    <dbReference type="NCBI Taxonomy" id="559515"/>
    <lineage>
        <taxon>Eukaryota</taxon>
        <taxon>Sar</taxon>
        <taxon>Stramenopiles</taxon>
        <taxon>Oomycota</taxon>
        <taxon>Peronosporomycetes</taxon>
        <taxon>Peronosporales</taxon>
        <taxon>Peronosporaceae</taxon>
        <taxon>Hyaloperonospora</taxon>
    </lineage>
</organism>
<protein>
    <recommendedName>
        <fullName evidence="11">C2H2-type domain-containing protein</fullName>
    </recommendedName>
</protein>
<keyword evidence="4" id="KW-0863">Zinc-finger</keyword>
<dbReference type="InterPro" id="IPR036236">
    <property type="entry name" value="Znf_C2H2_sf"/>
</dbReference>
<dbReference type="EnsemblProtists" id="HpaT801483">
    <property type="protein sequence ID" value="HpaP801483"/>
    <property type="gene ID" value="HpaG801483"/>
</dbReference>
<proteinExistence type="predicted"/>
<feature type="coiled-coil region" evidence="8">
    <location>
        <begin position="23"/>
        <end position="50"/>
    </location>
</feature>
<keyword evidence="6" id="KW-0238">DNA-binding</keyword>
<accession>M4B5D3</accession>
<evidence type="ECO:0000256" key="5">
    <source>
        <dbReference type="ARBA" id="ARBA00022833"/>
    </source>
</evidence>
<dbReference type="GO" id="GO:0008270">
    <property type="term" value="F:zinc ion binding"/>
    <property type="evidence" value="ECO:0007669"/>
    <property type="project" value="UniProtKB-KW"/>
</dbReference>
<reference evidence="10" key="1">
    <citation type="journal article" date="2010" name="Science">
        <title>Signatures of adaptation to obligate biotrophy in the Hyaloperonospora arabidopsidis genome.</title>
        <authorList>
            <person name="Baxter L."/>
            <person name="Tripathy S."/>
            <person name="Ishaque N."/>
            <person name="Boot N."/>
            <person name="Cabral A."/>
            <person name="Kemen E."/>
            <person name="Thines M."/>
            <person name="Ah-Fong A."/>
            <person name="Anderson R."/>
            <person name="Badejoko W."/>
            <person name="Bittner-Eddy P."/>
            <person name="Boore J.L."/>
            <person name="Chibucos M.C."/>
            <person name="Coates M."/>
            <person name="Dehal P."/>
            <person name="Delehaunty K."/>
            <person name="Dong S."/>
            <person name="Downton P."/>
            <person name="Dumas B."/>
            <person name="Fabro G."/>
            <person name="Fronick C."/>
            <person name="Fuerstenberg S.I."/>
            <person name="Fulton L."/>
            <person name="Gaulin E."/>
            <person name="Govers F."/>
            <person name="Hughes L."/>
            <person name="Humphray S."/>
            <person name="Jiang R.H."/>
            <person name="Judelson H."/>
            <person name="Kamoun S."/>
            <person name="Kyung K."/>
            <person name="Meijer H."/>
            <person name="Minx P."/>
            <person name="Morris P."/>
            <person name="Nelson J."/>
            <person name="Phuntumart V."/>
            <person name="Qutob D."/>
            <person name="Rehmany A."/>
            <person name="Rougon-Cardoso A."/>
            <person name="Ryden P."/>
            <person name="Torto-Alalibo T."/>
            <person name="Studholme D."/>
            <person name="Wang Y."/>
            <person name="Win J."/>
            <person name="Wood J."/>
            <person name="Clifton S.W."/>
            <person name="Rogers J."/>
            <person name="Van den Ackerveken G."/>
            <person name="Jones J.D."/>
            <person name="McDowell J.M."/>
            <person name="Beynon J."/>
            <person name="Tyler B.M."/>
        </authorList>
    </citation>
    <scope>NUCLEOTIDE SEQUENCE [LARGE SCALE GENOMIC DNA]</scope>
    <source>
        <strain evidence="10">Emoy2</strain>
    </source>
</reference>
<dbReference type="eggNOG" id="KOG1721">
    <property type="taxonomic scope" value="Eukaryota"/>
</dbReference>
<evidence type="ECO:0008006" key="11">
    <source>
        <dbReference type="Google" id="ProtNLM"/>
    </source>
</evidence>
<keyword evidence="10" id="KW-1185">Reference proteome</keyword>
<dbReference type="Gene3D" id="3.30.160.60">
    <property type="entry name" value="Classic Zinc Finger"/>
    <property type="match status" value="1"/>
</dbReference>
<evidence type="ECO:0000313" key="10">
    <source>
        <dbReference type="Proteomes" id="UP000011713"/>
    </source>
</evidence>
<evidence type="ECO:0000256" key="2">
    <source>
        <dbReference type="ARBA" id="ARBA00022723"/>
    </source>
</evidence>
<dbReference type="PANTHER" id="PTHR24390:SF159">
    <property type="entry name" value="GROWTH FACTOR INDEPENDENT 1 TRANSCRIPTIONAL REPRESSOR"/>
    <property type="match status" value="1"/>
</dbReference>
<evidence type="ECO:0000256" key="1">
    <source>
        <dbReference type="ARBA" id="ARBA00004123"/>
    </source>
</evidence>
<dbReference type="GO" id="GO:0005634">
    <property type="term" value="C:nucleus"/>
    <property type="evidence" value="ECO:0007669"/>
    <property type="project" value="UniProtKB-SubCell"/>
</dbReference>
<evidence type="ECO:0000256" key="7">
    <source>
        <dbReference type="ARBA" id="ARBA00023242"/>
    </source>
</evidence>
<dbReference type="GO" id="GO:0000978">
    <property type="term" value="F:RNA polymerase II cis-regulatory region sequence-specific DNA binding"/>
    <property type="evidence" value="ECO:0007669"/>
    <property type="project" value="TreeGrafter"/>
</dbReference>
<dbReference type="GO" id="GO:0006357">
    <property type="term" value="P:regulation of transcription by RNA polymerase II"/>
    <property type="evidence" value="ECO:0007669"/>
    <property type="project" value="TreeGrafter"/>
</dbReference>
<dbReference type="GO" id="GO:0003700">
    <property type="term" value="F:DNA-binding transcription factor activity"/>
    <property type="evidence" value="ECO:0007669"/>
    <property type="project" value="TreeGrafter"/>
</dbReference>
<dbReference type="AlphaFoldDB" id="M4B5D3"/>
<dbReference type="HOGENOM" id="CLU_1323125_0_0_1"/>
<dbReference type="VEuPathDB" id="FungiDB:HpaG801483"/>